<dbReference type="EMBL" id="BDQA01000651">
    <property type="protein sequence ID" value="GBH22112.1"/>
    <property type="molecule type" value="Genomic_RNA"/>
</dbReference>
<name>A0A2V0RKM7_9ZZZZ</name>
<comment type="caution">
    <text evidence="1">The sequence shown here is derived from an EMBL/GenBank/DDBJ whole genome shotgun (WGS) entry which is preliminary data.</text>
</comment>
<evidence type="ECO:0000313" key="1">
    <source>
        <dbReference type="EMBL" id="GBH22112.1"/>
    </source>
</evidence>
<reference evidence="1" key="1">
    <citation type="submission" date="2017-04" db="EMBL/GenBank/DDBJ databases">
        <title>Unveiling RNA virosphere associated with marine microorganisms.</title>
        <authorList>
            <person name="Urayama S."/>
            <person name="Takaki Y."/>
            <person name="Nishi S."/>
            <person name="Yoshida Y."/>
            <person name="Deguchi S."/>
            <person name="Takai K."/>
            <person name="Nunoura T."/>
        </authorList>
    </citation>
    <scope>NUCLEOTIDE SEQUENCE</scope>
</reference>
<protein>
    <submittedName>
        <fullName evidence="1">Uncharacterized protein</fullName>
    </submittedName>
</protein>
<organism evidence="1">
    <name type="scientific">viral metagenome</name>
    <dbReference type="NCBI Taxonomy" id="1070528"/>
    <lineage>
        <taxon>unclassified sequences</taxon>
        <taxon>metagenomes</taxon>
        <taxon>organismal metagenomes</taxon>
    </lineage>
</organism>
<proteinExistence type="predicted"/>
<dbReference type="InterPro" id="IPR027417">
    <property type="entry name" value="P-loop_NTPase"/>
</dbReference>
<accession>A0A2V0RKM7</accession>
<dbReference type="AlphaFoldDB" id="A0A2V0RKM7"/>
<dbReference type="SUPFAM" id="SSF52540">
    <property type="entry name" value="P-loop containing nucleoside triphosphate hydrolases"/>
    <property type="match status" value="1"/>
</dbReference>
<sequence length="238" mass="27407">MKKFNLVIAPMGSGKTHWSKLFPGSFFDVDITMRGVLKHELKTLRRKPDWTTHNLKAFSAITGGLEVWTEQHVEAFVFDHTGYFCLGREFEEFVGPDVYVILPPIATAMMRVASRTPDDPREQSVTMALCMRNHQSALRAIERYRSTNRDPIFLSWENAFEKLDTPLNGLEVQPVIAEKQPTVSELMRLRKRLERVSVDVGFSKPRDVLNALDRTSGRTQTDPQMTEFEIEYFEPDPQ</sequence>